<feature type="domain" description="Zn(2)-C6 fungal-type" evidence="6">
    <location>
        <begin position="14"/>
        <end position="45"/>
    </location>
</feature>
<dbReference type="InterPro" id="IPR051127">
    <property type="entry name" value="Fungal_SecMet_Regulators"/>
</dbReference>
<evidence type="ECO:0000313" key="8">
    <source>
        <dbReference type="Proteomes" id="UP001224890"/>
    </source>
</evidence>
<proteinExistence type="predicted"/>
<evidence type="ECO:0000256" key="3">
    <source>
        <dbReference type="ARBA" id="ARBA00023125"/>
    </source>
</evidence>
<dbReference type="GO" id="GO:0000981">
    <property type="term" value="F:DNA-binding transcription factor activity, RNA polymerase II-specific"/>
    <property type="evidence" value="ECO:0007669"/>
    <property type="project" value="InterPro"/>
</dbReference>
<keyword evidence="2" id="KW-0805">Transcription regulation</keyword>
<reference evidence="7" key="1">
    <citation type="submission" date="2021-06" db="EMBL/GenBank/DDBJ databases">
        <title>Comparative genomics, transcriptomics and evolutionary studies reveal genomic signatures of adaptation to plant cell wall in hemibiotrophic fungi.</title>
        <authorList>
            <consortium name="DOE Joint Genome Institute"/>
            <person name="Baroncelli R."/>
            <person name="Diaz J.F."/>
            <person name="Benocci T."/>
            <person name="Peng M."/>
            <person name="Battaglia E."/>
            <person name="Haridas S."/>
            <person name="Andreopoulos W."/>
            <person name="Labutti K."/>
            <person name="Pangilinan J."/>
            <person name="Floch G.L."/>
            <person name="Makela M.R."/>
            <person name="Henrissat B."/>
            <person name="Grigoriev I.V."/>
            <person name="Crouch J.A."/>
            <person name="De Vries R.P."/>
            <person name="Sukno S.A."/>
            <person name="Thon M.R."/>
        </authorList>
    </citation>
    <scope>NUCLEOTIDE SEQUENCE</scope>
    <source>
        <strain evidence="7">CBS 193.32</strain>
    </source>
</reference>
<dbReference type="GO" id="GO:0006351">
    <property type="term" value="P:DNA-templated transcription"/>
    <property type="evidence" value="ECO:0007669"/>
    <property type="project" value="InterPro"/>
</dbReference>
<organism evidence="7 8">
    <name type="scientific">Colletotrichum godetiae</name>
    <dbReference type="NCBI Taxonomy" id="1209918"/>
    <lineage>
        <taxon>Eukaryota</taxon>
        <taxon>Fungi</taxon>
        <taxon>Dikarya</taxon>
        <taxon>Ascomycota</taxon>
        <taxon>Pezizomycotina</taxon>
        <taxon>Sordariomycetes</taxon>
        <taxon>Hypocreomycetidae</taxon>
        <taxon>Glomerellales</taxon>
        <taxon>Glomerellaceae</taxon>
        <taxon>Colletotrichum</taxon>
        <taxon>Colletotrichum acutatum species complex</taxon>
    </lineage>
</organism>
<dbReference type="Pfam" id="PF04082">
    <property type="entry name" value="Fungal_trans"/>
    <property type="match status" value="1"/>
</dbReference>
<accession>A0AAJ0AJI0</accession>
<keyword evidence="1" id="KW-0479">Metal-binding</keyword>
<dbReference type="InterPro" id="IPR036864">
    <property type="entry name" value="Zn2-C6_fun-type_DNA-bd_sf"/>
</dbReference>
<evidence type="ECO:0000313" key="7">
    <source>
        <dbReference type="EMBL" id="KAK1675049.1"/>
    </source>
</evidence>
<evidence type="ECO:0000256" key="2">
    <source>
        <dbReference type="ARBA" id="ARBA00023015"/>
    </source>
</evidence>
<keyword evidence="8" id="KW-1185">Reference proteome</keyword>
<keyword evidence="3" id="KW-0238">DNA-binding</keyword>
<dbReference type="GO" id="GO:0003677">
    <property type="term" value="F:DNA binding"/>
    <property type="evidence" value="ECO:0007669"/>
    <property type="project" value="UniProtKB-KW"/>
</dbReference>
<dbReference type="Proteomes" id="UP001224890">
    <property type="component" value="Unassembled WGS sequence"/>
</dbReference>
<dbReference type="GO" id="GO:0008270">
    <property type="term" value="F:zinc ion binding"/>
    <property type="evidence" value="ECO:0007669"/>
    <property type="project" value="InterPro"/>
</dbReference>
<evidence type="ECO:0000259" key="6">
    <source>
        <dbReference type="PROSITE" id="PS50048"/>
    </source>
</evidence>
<keyword evidence="4" id="KW-0804">Transcription</keyword>
<dbReference type="AlphaFoldDB" id="A0AAJ0AJI0"/>
<dbReference type="CDD" id="cd00067">
    <property type="entry name" value="GAL4"/>
    <property type="match status" value="1"/>
</dbReference>
<name>A0AAJ0AJI0_9PEZI</name>
<dbReference type="SUPFAM" id="SSF57701">
    <property type="entry name" value="Zn2/Cys6 DNA-binding domain"/>
    <property type="match status" value="1"/>
</dbReference>
<dbReference type="Pfam" id="PF00172">
    <property type="entry name" value="Zn_clus"/>
    <property type="match status" value="1"/>
</dbReference>
<comment type="caution">
    <text evidence="7">The sequence shown here is derived from an EMBL/GenBank/DDBJ whole genome shotgun (WGS) entry which is preliminary data.</text>
</comment>
<dbReference type="PANTHER" id="PTHR47424">
    <property type="entry name" value="REGULATORY PROTEIN GAL4"/>
    <property type="match status" value="1"/>
</dbReference>
<dbReference type="SMART" id="SM00066">
    <property type="entry name" value="GAL4"/>
    <property type="match status" value="1"/>
</dbReference>
<dbReference type="SMART" id="SM00906">
    <property type="entry name" value="Fungal_trans"/>
    <property type="match status" value="1"/>
</dbReference>
<sequence>MNTTTRRVGRLPSSCVNCRRRKIKCDKPTSRSCRRCERLRLDCVVTDEATIRPYYHTSKEQFELMAAIVQHYAPGISLGIEDLRTFVSTLQAAPQAPEFPAELAEPVPPTNMSCSPVDGGHLLPSVTAKDSASLLPEGSFISDATRQRRFNGVSSYAVLQSQVSLCITRSFPRLAALQPSGTFDLRDGEPLSRKPDAALPDRKTCERCSLVFLRFINCVFYVLSPEKLFDAIVRAHGNADVSVPIQATIHLIVALIDDDAHHFELASKKMESVVEEGSIESIQAIIIMALYRLRRNQRNTSWVVLGSAVRIAQSLGLHVTTDEESPLWAEQKTKLWWSLCDLDQWFTSVLGRSLRITVDLSNIDSPADNLIRAPNMPPMYAFASARLTRLLSRTLHCNSEKRHDNGKDIDQLTQDLYGWWNSLPQHLTMPAAAIPASLVRSTLYLQLRYHCTIVLLTQSYLFNATFSGSEANTRMKICEESNDETIAILVEMHERDVLTNHFWFDSYHAVTCGLVLLIRIIKNPASVDLRDKVIKMSNLLRIFPDRLHAFAVQCFDKVLEDIEHHQRETTTFHDSVIPFETGLPILDLWEQLGFSESSFDFTM</sequence>
<dbReference type="PROSITE" id="PS50048">
    <property type="entry name" value="ZN2_CY6_FUNGAL_2"/>
    <property type="match status" value="1"/>
</dbReference>
<dbReference type="InterPro" id="IPR007219">
    <property type="entry name" value="XnlR_reg_dom"/>
</dbReference>
<dbReference type="Gene3D" id="4.10.240.10">
    <property type="entry name" value="Zn(2)-C6 fungal-type DNA-binding domain"/>
    <property type="match status" value="1"/>
</dbReference>
<dbReference type="CDD" id="cd12148">
    <property type="entry name" value="fungal_TF_MHR"/>
    <property type="match status" value="1"/>
</dbReference>
<dbReference type="PROSITE" id="PS00463">
    <property type="entry name" value="ZN2_CY6_FUNGAL_1"/>
    <property type="match status" value="1"/>
</dbReference>
<protein>
    <recommendedName>
        <fullName evidence="6">Zn(2)-C6 fungal-type domain-containing protein</fullName>
    </recommendedName>
</protein>
<dbReference type="GeneID" id="85459582"/>
<evidence type="ECO:0000256" key="1">
    <source>
        <dbReference type="ARBA" id="ARBA00022723"/>
    </source>
</evidence>
<evidence type="ECO:0000256" key="4">
    <source>
        <dbReference type="ARBA" id="ARBA00023163"/>
    </source>
</evidence>
<keyword evidence="5" id="KW-0539">Nucleus</keyword>
<dbReference type="RefSeq" id="XP_060429052.1">
    <property type="nucleotide sequence ID" value="XM_060575056.1"/>
</dbReference>
<dbReference type="InterPro" id="IPR001138">
    <property type="entry name" value="Zn2Cys6_DnaBD"/>
</dbReference>
<evidence type="ECO:0000256" key="5">
    <source>
        <dbReference type="ARBA" id="ARBA00023242"/>
    </source>
</evidence>
<gene>
    <name evidence="7" type="ORF">BDP55DRAFT_665689</name>
</gene>
<dbReference type="EMBL" id="JAHMHR010000023">
    <property type="protein sequence ID" value="KAK1675049.1"/>
    <property type="molecule type" value="Genomic_DNA"/>
</dbReference>
<dbReference type="PANTHER" id="PTHR47424:SF3">
    <property type="entry name" value="REGULATORY PROTEIN GAL4"/>
    <property type="match status" value="1"/>
</dbReference>